<feature type="region of interest" description="Disordered" evidence="1">
    <location>
        <begin position="719"/>
        <end position="849"/>
    </location>
</feature>
<proteinExistence type="predicted"/>
<feature type="compositionally biased region" description="Low complexity" evidence="1">
    <location>
        <begin position="835"/>
        <end position="845"/>
    </location>
</feature>
<keyword evidence="3" id="KW-1185">Reference proteome</keyword>
<accession>A0A8K0GIF3</accession>
<feature type="region of interest" description="Disordered" evidence="1">
    <location>
        <begin position="1068"/>
        <end position="1087"/>
    </location>
</feature>
<protein>
    <submittedName>
        <fullName evidence="2">Uncharacterized protein</fullName>
    </submittedName>
</protein>
<feature type="compositionally biased region" description="Polar residues" evidence="1">
    <location>
        <begin position="1458"/>
        <end position="1479"/>
    </location>
</feature>
<reference evidence="2" key="1">
    <citation type="submission" date="2019-08" db="EMBL/GenBank/DDBJ databases">
        <title>The genome of the North American firefly Photinus pyralis.</title>
        <authorList>
            <consortium name="Photinus pyralis genome working group"/>
            <person name="Fallon T.R."/>
            <person name="Sander Lower S.E."/>
            <person name="Weng J.-K."/>
        </authorList>
    </citation>
    <scope>NUCLEOTIDE SEQUENCE</scope>
    <source>
        <strain evidence="2">TRF0915ILg1</strain>
        <tissue evidence="2">Whole body</tissue>
    </source>
</reference>
<feature type="compositionally biased region" description="Basic and acidic residues" evidence="1">
    <location>
        <begin position="2222"/>
        <end position="2254"/>
    </location>
</feature>
<feature type="compositionally biased region" description="Polar residues" evidence="1">
    <location>
        <begin position="25"/>
        <end position="44"/>
    </location>
</feature>
<feature type="region of interest" description="Disordered" evidence="1">
    <location>
        <begin position="1836"/>
        <end position="1869"/>
    </location>
</feature>
<feature type="compositionally biased region" description="Basic residues" evidence="1">
    <location>
        <begin position="1481"/>
        <end position="1490"/>
    </location>
</feature>
<feature type="compositionally biased region" description="Polar residues" evidence="1">
    <location>
        <begin position="1757"/>
        <end position="1770"/>
    </location>
</feature>
<dbReference type="EMBL" id="VTPC01003033">
    <property type="protein sequence ID" value="KAF2899128.1"/>
    <property type="molecule type" value="Genomic_DNA"/>
</dbReference>
<feature type="compositionally biased region" description="Basic and acidic residues" evidence="1">
    <location>
        <begin position="2291"/>
        <end position="2307"/>
    </location>
</feature>
<feature type="compositionally biased region" description="Basic and acidic residues" evidence="1">
    <location>
        <begin position="1801"/>
        <end position="1818"/>
    </location>
</feature>
<feature type="region of interest" description="Disordered" evidence="1">
    <location>
        <begin position="214"/>
        <end position="239"/>
    </location>
</feature>
<feature type="compositionally biased region" description="Polar residues" evidence="1">
    <location>
        <begin position="1636"/>
        <end position="1648"/>
    </location>
</feature>
<dbReference type="GO" id="GO:0003677">
    <property type="term" value="F:DNA binding"/>
    <property type="evidence" value="ECO:0007669"/>
    <property type="project" value="InterPro"/>
</dbReference>
<feature type="region of interest" description="Disordered" evidence="1">
    <location>
        <begin position="1948"/>
        <end position="1985"/>
    </location>
</feature>
<feature type="region of interest" description="Disordered" evidence="1">
    <location>
        <begin position="1"/>
        <end position="81"/>
    </location>
</feature>
<evidence type="ECO:0000256" key="1">
    <source>
        <dbReference type="SAM" id="MobiDB-lite"/>
    </source>
</evidence>
<dbReference type="GO" id="GO:0051983">
    <property type="term" value="P:regulation of chromosome segregation"/>
    <property type="evidence" value="ECO:0007669"/>
    <property type="project" value="TreeGrafter"/>
</dbReference>
<feature type="compositionally biased region" description="Polar residues" evidence="1">
    <location>
        <begin position="2047"/>
        <end position="2063"/>
    </location>
</feature>
<feature type="region of interest" description="Disordered" evidence="1">
    <location>
        <begin position="1997"/>
        <end position="2307"/>
    </location>
</feature>
<feature type="region of interest" description="Disordered" evidence="1">
    <location>
        <begin position="1636"/>
        <end position="1821"/>
    </location>
</feature>
<name>A0A8K0GIF3_IGNLU</name>
<feature type="compositionally biased region" description="Basic and acidic residues" evidence="1">
    <location>
        <begin position="817"/>
        <end position="829"/>
    </location>
</feature>
<dbReference type="OrthoDB" id="6288785at2759"/>
<dbReference type="PANTHER" id="PTHR21603">
    <property type="entry name" value="ANTIGEN KI-67-LIKE PROTEIN"/>
    <property type="match status" value="1"/>
</dbReference>
<dbReference type="GO" id="GO:0005634">
    <property type="term" value="C:nucleus"/>
    <property type="evidence" value="ECO:0007669"/>
    <property type="project" value="TreeGrafter"/>
</dbReference>
<feature type="region of interest" description="Disordered" evidence="1">
    <location>
        <begin position="573"/>
        <end position="605"/>
    </location>
</feature>
<dbReference type="PANTHER" id="PTHR21603:SF18">
    <property type="entry name" value="ANTIGEN KI-67-LIKE PROTEIN"/>
    <property type="match status" value="1"/>
</dbReference>
<comment type="caution">
    <text evidence="2">The sequence shown here is derived from an EMBL/GenBank/DDBJ whole genome shotgun (WGS) entry which is preliminary data.</text>
</comment>
<feature type="compositionally biased region" description="Basic and acidic residues" evidence="1">
    <location>
        <begin position="2183"/>
        <end position="2208"/>
    </location>
</feature>
<feature type="compositionally biased region" description="Polar residues" evidence="1">
    <location>
        <begin position="573"/>
        <end position="587"/>
    </location>
</feature>
<dbReference type="SMART" id="SM00384">
    <property type="entry name" value="AT_hook"/>
    <property type="match status" value="5"/>
</dbReference>
<feature type="compositionally biased region" description="Polar residues" evidence="1">
    <location>
        <begin position="742"/>
        <end position="765"/>
    </location>
</feature>
<feature type="compositionally biased region" description="Polar residues" evidence="1">
    <location>
        <begin position="930"/>
        <end position="951"/>
    </location>
</feature>
<feature type="compositionally biased region" description="Polar residues" evidence="1">
    <location>
        <begin position="1068"/>
        <end position="1083"/>
    </location>
</feature>
<feature type="compositionally biased region" description="Polar residues" evidence="1">
    <location>
        <begin position="497"/>
        <end position="512"/>
    </location>
</feature>
<dbReference type="GO" id="GO:0005694">
    <property type="term" value="C:chromosome"/>
    <property type="evidence" value="ECO:0007669"/>
    <property type="project" value="TreeGrafter"/>
</dbReference>
<feature type="compositionally biased region" description="Polar residues" evidence="1">
    <location>
        <begin position="796"/>
        <end position="808"/>
    </location>
</feature>
<feature type="compositionally biased region" description="Polar residues" evidence="1">
    <location>
        <begin position="892"/>
        <end position="920"/>
    </location>
</feature>
<organism evidence="2 3">
    <name type="scientific">Ignelater luminosus</name>
    <name type="common">Cucubano</name>
    <name type="synonym">Pyrophorus luminosus</name>
    <dbReference type="NCBI Taxonomy" id="2038154"/>
    <lineage>
        <taxon>Eukaryota</taxon>
        <taxon>Metazoa</taxon>
        <taxon>Ecdysozoa</taxon>
        <taxon>Arthropoda</taxon>
        <taxon>Hexapoda</taxon>
        <taxon>Insecta</taxon>
        <taxon>Pterygota</taxon>
        <taxon>Neoptera</taxon>
        <taxon>Endopterygota</taxon>
        <taxon>Coleoptera</taxon>
        <taxon>Polyphaga</taxon>
        <taxon>Elateriformia</taxon>
        <taxon>Elateroidea</taxon>
        <taxon>Elateridae</taxon>
        <taxon>Agrypninae</taxon>
        <taxon>Pyrophorini</taxon>
        <taxon>Ignelater</taxon>
    </lineage>
</organism>
<feature type="compositionally biased region" description="Basic and acidic residues" evidence="1">
    <location>
        <begin position="1491"/>
        <end position="1508"/>
    </location>
</feature>
<feature type="compositionally biased region" description="Polar residues" evidence="1">
    <location>
        <begin position="108"/>
        <end position="127"/>
    </location>
</feature>
<feature type="region of interest" description="Disordered" evidence="1">
    <location>
        <begin position="1458"/>
        <end position="1556"/>
    </location>
</feature>
<dbReference type="InterPro" id="IPR017956">
    <property type="entry name" value="AT_hook_DNA-bd_motif"/>
</dbReference>
<feature type="region of interest" description="Disordered" evidence="1">
    <location>
        <begin position="477"/>
        <end position="512"/>
    </location>
</feature>
<feature type="region of interest" description="Disordered" evidence="1">
    <location>
        <begin position="863"/>
        <end position="951"/>
    </location>
</feature>
<feature type="compositionally biased region" description="Basic and acidic residues" evidence="1">
    <location>
        <begin position="66"/>
        <end position="75"/>
    </location>
</feature>
<feature type="compositionally biased region" description="Acidic residues" evidence="1">
    <location>
        <begin position="1"/>
        <end position="24"/>
    </location>
</feature>
<feature type="region of interest" description="Disordered" evidence="1">
    <location>
        <begin position="96"/>
        <end position="141"/>
    </location>
</feature>
<feature type="compositionally biased region" description="Basic residues" evidence="1">
    <location>
        <begin position="1772"/>
        <end position="1781"/>
    </location>
</feature>
<dbReference type="GO" id="GO:0007088">
    <property type="term" value="P:regulation of mitotic nuclear division"/>
    <property type="evidence" value="ECO:0007669"/>
    <property type="project" value="TreeGrafter"/>
</dbReference>
<feature type="compositionally biased region" description="Basic and acidic residues" evidence="1">
    <location>
        <begin position="767"/>
        <end position="781"/>
    </location>
</feature>
<feature type="compositionally biased region" description="Basic and acidic residues" evidence="1">
    <location>
        <begin position="2274"/>
        <end position="2284"/>
    </location>
</feature>
<evidence type="ECO:0000313" key="2">
    <source>
        <dbReference type="EMBL" id="KAF2899128.1"/>
    </source>
</evidence>
<feature type="compositionally biased region" description="Polar residues" evidence="1">
    <location>
        <begin position="1509"/>
        <end position="1540"/>
    </location>
</feature>
<feature type="compositionally biased region" description="Basic and acidic residues" evidence="1">
    <location>
        <begin position="2147"/>
        <end position="2167"/>
    </location>
</feature>
<gene>
    <name evidence="2" type="ORF">ILUMI_07037</name>
</gene>
<dbReference type="Proteomes" id="UP000801492">
    <property type="component" value="Unassembled WGS sequence"/>
</dbReference>
<evidence type="ECO:0000313" key="3">
    <source>
        <dbReference type="Proteomes" id="UP000801492"/>
    </source>
</evidence>
<sequence length="2307" mass="257125">MEECDAEASQDDSTDYSDTEDDESVISSSKRVTRTSASSLSNLSGKRKKSSRNDSPDYGLKNLFKTPEDIKHSADENPLNFSGMKELFRTPAVAESVDYSDTEDDESVINSSKRVTRTSTNNLSNLSGMRKKSSRNDSPDYGLKNLFKTPEDIKHSANDNPLNFSGMEELFKTAAVAESSQTDLVDCSDTEDDESISSKRITRTSTNNLSNLSGMERMFKTPNPSKSSRNDTLDSGLKTPKFKNLSNLSGMKEIFKTPSVAESSQTDLMDCIDTEDDESVSNTTSSDLLGPGEITQMFKTSSHRRSSRTPKVVEFSAGGLTYLIRSGMGQMLKTSCVAESSQTDLVDYSDTEDDESVIISPKRVSEAADNDLLTPSEITQMFKTPKYSKSSDQSNVEGIGLKTSSRTSKVIKSSTDGLSDLSGVEQFTTPSITKSSTTELTDYIDTEDDESHINRSKRVKRASASDLLTPSEITQMFKTPKQSKSSDRSNTEGIGLRTSSRTPKVVKSSTNGLSNLSGVEQLFLTPSVTKSSQTDLTDYIDTEDDESLINRSKRVTRASTSDLLTPSEITQMFKTPNRPKSSDQSNAEDIGFRRPSGTPKVVKSSADGLSDLGGVEQLFTTPSVTKSSLTDYIDTEDDDSLINRFKRVARASTSDLLTPSEITQMFKTPKQSKSSDRSNTEGIGLRTPSRTPKVADGLSDLGGVEQLFTTPSITKSSTTELTDYIDTEDDESVRNRSKRISKTSTSDLLTPSEITQMFKTSNPPRSSRKDSFGRGNAEDNLRSGLKRLFKTPKMVKSSTDDSVSNLSGMEQIFKTPDVAKEADVTKCTDTEDNESVSSKSVSKTSANDLLSPSEITQMFKAAKSLSNDSPRHDNAKGNLRSGLKRLFKTPKTAKSSTDDSLSNISGMGQMFKTPNATNLSDVDATEEDASSSGIEEFSNQSTSKAKSGCKTSVVNKSPNLSFVKKIFKTPSVQESTKSDTEKVLKIPKSKKPQHDGSLSGVKALFATPKAIDQNESETKAKRKLPTKKRKSIEVVVDALTANLNNLPEDIVEFPSEYILAKRKKQNISRVSELSSNDNNTGTSDPEDAFTAIFNRKPVRTYRGKSCSPIKLQKSPIRSNVISPTVITPDTVSWVQNVNQQWNPTDKNNEDQVTCTVSEDTKSTGSLLKENVMSTSKLISKTKRGSNQKQIKENISPEYKNNKTVSVLACDLRRSARNSQRNTWYSDEDYICDVDVLNLTVSEAPAENVKIISKDKETKKLIQEEDDVKKGTELKNTRKTVEARSCMSEKLPQKRIRQRNTRYSSEYFISDFDKRPRASRKLTLHKKEDKIVSDESNRETLTTSTTEIIEQPLNTTTVEIATQECQEANKSVEDDQVEDFIANFDDFIINKYSSLSKIEDSSVKDSVVADSSSYQENINVQNYEPDISSTDSVFVNKSISLTHLDKSIGSAQLENSNVNVPQTSYTNLNQTEDSGVVDNSSPKKRTSPRKAAKIDKLEAVEANLSHDTESSGVDNSSPKTASKQEISKANLNLTESSVNSSGRKRGRPKADKPEALNANLSQSETLEMDHSGMNSSIKSGQPTIATKTKAAEASPTKLQQTKTFKSDLTVINNSPAKKLDQLIEDMKTNELKTPNAKLNQTDSFAVDNSVTKRRGRPRKTIESDGTLESPDLDSIEGSAKKLDQQSKINETEEPNIPDAKLNQLDSPAVDNSVAKRRGRSRKTIEVDGKLVSPIANSSKESSQQSKIKKTGRLKTPVTKLNQTDSSTTDSSLIKKRGRPRKTIKSDGTLESPEVNLDSIEGSAKKLDQQSKINKTKEPNIPDAKLNQLDSLAVDNSVAKRQGRSRKTIEDDGKLASPNANSRKEPDQSRKVTPRVYLYRLRTSFINRLTVRNDLLARKHDDQLRKNNEPYELENLVQADNNKTYGKKQSRYNQKQSTIKVEKRVHFADEDNLKNNRTLLTRTSKHTEDVGHKTSGRKRKSDEMDMKPMSKRLCHESLENENIPDSSNDDSSHSVNKRSRCLMKNEPVENKRPRRGQKNNIVEKKIEKSNVQNQRLLHGKSQNSEADVFENKKPRRGQKNDLVEDEIEESNQRPRRGIPQNAVNKETDVFKNKRLRRGQKNDIVKEEIEESNVQNQRLLHGKSQNTEAHLSENKRPRRGQKNDLVKEEIGELNQRPQRGKPQNAENKETDVFRNNRPHRGQEDDIVKEVIEESNVQNQRSQRRKAQDNGKDEHTLNKDENKRPRRGQKNDIVKEETQELNVVRNLRLRRGKAQDSTVDKGDEDKPQTRITRSAVEKVKKEETRALRPRR</sequence>
<feature type="compositionally biased region" description="Polar residues" evidence="1">
    <location>
        <begin position="2129"/>
        <end position="2146"/>
    </location>
</feature>
<feature type="region of interest" description="Disordered" evidence="1">
    <location>
        <begin position="667"/>
        <end position="694"/>
    </location>
</feature>
<feature type="compositionally biased region" description="Acidic residues" evidence="1">
    <location>
        <begin position="98"/>
        <end position="107"/>
    </location>
</feature>